<dbReference type="SUPFAM" id="SSF46689">
    <property type="entry name" value="Homeodomain-like"/>
    <property type="match status" value="2"/>
</dbReference>
<sequence length="324" mass="35035">MVPMAMRDMPRIIRAGRNCASAIKRARGMRGTLRERTAMAPRARTGRDYAARITRAMALIAASPDDPPGLEALAAAAAFSPFHFHRVYRAISGETPAQTAARARLMGAAVALLKSGEPVAVVGRRAGYGSQAAFTRAFRAAYGIPPAAYRARGGLGFPIDRDTQAERAMFTVEIRDSAPMRLVVLRHLGVFEGIGAAFDRLMAWGGGRGLIGAETRFVALYLDDPTSMPDAELRSEAGFTVGAEVAGEGEVRIVEVPGFARVAALRFKGPYAELERAYDWLYGRWLPGSNEEPADAPVMEEYLNDCRALPPAEWLTDILLPLKG</sequence>
<evidence type="ECO:0000256" key="1">
    <source>
        <dbReference type="ARBA" id="ARBA00023015"/>
    </source>
</evidence>
<dbReference type="PROSITE" id="PS00041">
    <property type="entry name" value="HTH_ARAC_FAMILY_1"/>
    <property type="match status" value="1"/>
</dbReference>
<dbReference type="InterPro" id="IPR050908">
    <property type="entry name" value="SmbC-like"/>
</dbReference>
<protein>
    <submittedName>
        <fullName evidence="5">AraC family transcriptional regulator</fullName>
    </submittedName>
</protein>
<keyword evidence="6" id="KW-1185">Reference proteome</keyword>
<dbReference type="PANTHER" id="PTHR40055">
    <property type="entry name" value="TRANSCRIPTIONAL REGULATOR YGIV-RELATED"/>
    <property type="match status" value="1"/>
</dbReference>
<dbReference type="InterPro" id="IPR009057">
    <property type="entry name" value="Homeodomain-like_sf"/>
</dbReference>
<dbReference type="PROSITE" id="PS01124">
    <property type="entry name" value="HTH_ARAC_FAMILY_2"/>
    <property type="match status" value="1"/>
</dbReference>
<reference evidence="5 6" key="1">
    <citation type="journal article" date="2016" name="Microbes Environ.">
        <title>Phylogenetically diverse aerobic anoxygenic phototrophic bacteria isolated from epilithic biofilms in Tama river, Japan.</title>
        <authorList>
            <person name="Hirose S."/>
            <person name="Matsuura K."/>
            <person name="Haruta S."/>
        </authorList>
    </citation>
    <scope>NUCLEOTIDE SEQUENCE [LARGE SCALE GENOMIC DNA]</scope>
    <source>
        <strain evidence="5 6">S08</strain>
    </source>
</reference>
<dbReference type="InterPro" id="IPR011256">
    <property type="entry name" value="Reg_factor_effector_dom_sf"/>
</dbReference>
<name>A0ABN6P7C1_9PROT</name>
<dbReference type="PANTHER" id="PTHR40055:SF1">
    <property type="entry name" value="TRANSCRIPTIONAL REGULATOR YGIV-RELATED"/>
    <property type="match status" value="1"/>
</dbReference>
<feature type="domain" description="HTH araC/xylS-type" evidence="4">
    <location>
        <begin position="54"/>
        <end position="152"/>
    </location>
</feature>
<evidence type="ECO:0000256" key="3">
    <source>
        <dbReference type="ARBA" id="ARBA00023163"/>
    </source>
</evidence>
<dbReference type="SMART" id="SM00871">
    <property type="entry name" value="AraC_E_bind"/>
    <property type="match status" value="1"/>
</dbReference>
<dbReference type="InterPro" id="IPR018060">
    <property type="entry name" value="HTH_AraC"/>
</dbReference>
<gene>
    <name evidence="5" type="ORF">Rmf_45830</name>
</gene>
<keyword evidence="1" id="KW-0805">Transcription regulation</keyword>
<accession>A0ABN6P7C1</accession>
<dbReference type="SUPFAM" id="SSF55136">
    <property type="entry name" value="Probable bacterial effector-binding domain"/>
    <property type="match status" value="1"/>
</dbReference>
<proteinExistence type="predicted"/>
<dbReference type="InterPro" id="IPR010499">
    <property type="entry name" value="AraC_E-bd"/>
</dbReference>
<dbReference type="Gene3D" id="1.10.10.60">
    <property type="entry name" value="Homeodomain-like"/>
    <property type="match status" value="2"/>
</dbReference>
<dbReference type="InterPro" id="IPR018062">
    <property type="entry name" value="HTH_AraC-typ_CS"/>
</dbReference>
<dbReference type="InterPro" id="IPR029442">
    <property type="entry name" value="GyrI-like"/>
</dbReference>
<organism evidence="5 6">
    <name type="scientific">Roseomonas fluvialis</name>
    <dbReference type="NCBI Taxonomy" id="1750527"/>
    <lineage>
        <taxon>Bacteria</taxon>
        <taxon>Pseudomonadati</taxon>
        <taxon>Pseudomonadota</taxon>
        <taxon>Alphaproteobacteria</taxon>
        <taxon>Acetobacterales</taxon>
        <taxon>Roseomonadaceae</taxon>
        <taxon>Roseomonas</taxon>
    </lineage>
</organism>
<dbReference type="EMBL" id="AP025637">
    <property type="protein sequence ID" value="BDG74654.1"/>
    <property type="molecule type" value="Genomic_DNA"/>
</dbReference>
<evidence type="ECO:0000313" key="5">
    <source>
        <dbReference type="EMBL" id="BDG74654.1"/>
    </source>
</evidence>
<evidence type="ECO:0000313" key="6">
    <source>
        <dbReference type="Proteomes" id="UP000831327"/>
    </source>
</evidence>
<evidence type="ECO:0000256" key="2">
    <source>
        <dbReference type="ARBA" id="ARBA00023125"/>
    </source>
</evidence>
<dbReference type="Pfam" id="PF12833">
    <property type="entry name" value="HTH_18"/>
    <property type="match status" value="1"/>
</dbReference>
<dbReference type="Gene3D" id="3.20.80.10">
    <property type="entry name" value="Regulatory factor, effector binding domain"/>
    <property type="match status" value="1"/>
</dbReference>
<evidence type="ECO:0000259" key="4">
    <source>
        <dbReference type="PROSITE" id="PS01124"/>
    </source>
</evidence>
<dbReference type="SMART" id="SM00342">
    <property type="entry name" value="HTH_ARAC"/>
    <property type="match status" value="1"/>
</dbReference>
<dbReference type="Pfam" id="PF06445">
    <property type="entry name" value="GyrI-like"/>
    <property type="match status" value="1"/>
</dbReference>
<dbReference type="Proteomes" id="UP000831327">
    <property type="component" value="Chromosome"/>
</dbReference>
<keyword evidence="2" id="KW-0238">DNA-binding</keyword>
<keyword evidence="3" id="KW-0804">Transcription</keyword>